<feature type="transmembrane region" description="Helical" evidence="1">
    <location>
        <begin position="185"/>
        <end position="212"/>
    </location>
</feature>
<keyword evidence="1" id="KW-0812">Transmembrane</keyword>
<proteinExistence type="predicted"/>
<protein>
    <submittedName>
        <fullName evidence="2">Uncharacterized protein</fullName>
    </submittedName>
</protein>
<evidence type="ECO:0000313" key="3">
    <source>
        <dbReference type="Proteomes" id="UP001174997"/>
    </source>
</evidence>
<gene>
    <name evidence="2" type="ORF">QBC41DRAFT_3475</name>
</gene>
<evidence type="ECO:0000256" key="1">
    <source>
        <dbReference type="SAM" id="Phobius"/>
    </source>
</evidence>
<comment type="caution">
    <text evidence="2">The sequence shown here is derived from an EMBL/GenBank/DDBJ whole genome shotgun (WGS) entry which is preliminary data.</text>
</comment>
<reference evidence="2" key="1">
    <citation type="submission" date="2023-06" db="EMBL/GenBank/DDBJ databases">
        <title>Genome-scale phylogeny and comparative genomics of the fungal order Sordariales.</title>
        <authorList>
            <consortium name="Lawrence Berkeley National Laboratory"/>
            <person name="Hensen N."/>
            <person name="Bonometti L."/>
            <person name="Westerberg I."/>
            <person name="Brannstrom I.O."/>
            <person name="Guillou S."/>
            <person name="Cros-Aarteil S."/>
            <person name="Calhoun S."/>
            <person name="Haridas S."/>
            <person name="Kuo A."/>
            <person name="Mondo S."/>
            <person name="Pangilinan J."/>
            <person name="Riley R."/>
            <person name="Labutti K."/>
            <person name="Andreopoulos B."/>
            <person name="Lipzen A."/>
            <person name="Chen C."/>
            <person name="Yanf M."/>
            <person name="Daum C."/>
            <person name="Ng V."/>
            <person name="Clum A."/>
            <person name="Steindorff A."/>
            <person name="Ohm R."/>
            <person name="Martin F."/>
            <person name="Silar P."/>
            <person name="Natvig D."/>
            <person name="Lalanne C."/>
            <person name="Gautier V."/>
            <person name="Ament-Velasquez S.L."/>
            <person name="Kruys A."/>
            <person name="Hutchinson M.I."/>
            <person name="Powell A.J."/>
            <person name="Barry K."/>
            <person name="Miller A.N."/>
            <person name="Grigoriev I.V."/>
            <person name="Debuchy R."/>
            <person name="Gladieux P."/>
            <person name="Thoren M.H."/>
            <person name="Johannesson H."/>
        </authorList>
    </citation>
    <scope>NUCLEOTIDE SEQUENCE</scope>
    <source>
        <strain evidence="2">CBS 307.81</strain>
    </source>
</reference>
<keyword evidence="3" id="KW-1185">Reference proteome</keyword>
<feature type="transmembrane region" description="Helical" evidence="1">
    <location>
        <begin position="144"/>
        <end position="165"/>
    </location>
</feature>
<accession>A0AA40DGU1</accession>
<name>A0AA40DGU1_9PEZI</name>
<dbReference type="Proteomes" id="UP001174997">
    <property type="component" value="Unassembled WGS sequence"/>
</dbReference>
<dbReference type="AlphaFoldDB" id="A0AA40DGU1"/>
<dbReference type="EMBL" id="JAULSY010000001">
    <property type="protein sequence ID" value="KAK0674604.1"/>
    <property type="molecule type" value="Genomic_DNA"/>
</dbReference>
<organism evidence="2 3">
    <name type="scientific">Cercophora samala</name>
    <dbReference type="NCBI Taxonomy" id="330535"/>
    <lineage>
        <taxon>Eukaryota</taxon>
        <taxon>Fungi</taxon>
        <taxon>Dikarya</taxon>
        <taxon>Ascomycota</taxon>
        <taxon>Pezizomycotina</taxon>
        <taxon>Sordariomycetes</taxon>
        <taxon>Sordariomycetidae</taxon>
        <taxon>Sordariales</taxon>
        <taxon>Lasiosphaeriaceae</taxon>
        <taxon>Cercophora</taxon>
    </lineage>
</organism>
<keyword evidence="1" id="KW-1133">Transmembrane helix</keyword>
<sequence length="236" mass="25172">MLVRTAARGLVYGVVPEPGSVGGRWARIPRLKYPRSPQGYHTLAHRFSFDLISPSCLFVVQPIALSSTISTGSGKGWQAVIHPTASRNPATIRCHSVDAQPVDNGGSRDLAKQRHAAEALAVSTTVNQPPGSGRHSGRGCKSQLLGAAIIFDVTGTDGLALGLLPTHASPPPLPHLVEFYLPPPLGTIIAVFVLSIHLSVHLVCVLNLLCVVDLHLIRFSLFSIVSTIEVLHTHVH</sequence>
<keyword evidence="1" id="KW-0472">Membrane</keyword>
<evidence type="ECO:0000313" key="2">
    <source>
        <dbReference type="EMBL" id="KAK0674604.1"/>
    </source>
</evidence>